<dbReference type="Proteomes" id="UP000604001">
    <property type="component" value="Unassembled WGS sequence"/>
</dbReference>
<keyword evidence="1" id="KW-1133">Transmembrane helix</keyword>
<feature type="transmembrane region" description="Helical" evidence="1">
    <location>
        <begin position="174"/>
        <end position="196"/>
    </location>
</feature>
<keyword evidence="3" id="KW-1185">Reference proteome</keyword>
<comment type="caution">
    <text evidence="2">The sequence shown here is derived from an EMBL/GenBank/DDBJ whole genome shotgun (WGS) entry which is preliminary data.</text>
</comment>
<feature type="transmembrane region" description="Helical" evidence="1">
    <location>
        <begin position="22"/>
        <end position="41"/>
    </location>
</feature>
<gene>
    <name evidence="2" type="ORF">H7344_12350</name>
</gene>
<sequence length="219" mass="23415">MSSDVVTVVRYETPGVVRTLDVAAKALLVLLLGLALANPEASGLQGKGAEARAIGYPLLAFAIPAVWFFSWRERASFPWLADLLVTLTCFSDTLGNRMDLYDRIVWFDDWMHFANLGLLTAAVLLLTMHRSAGLGAVLERALAFAGTAAIAWELAEYAAFLSRHSERQHAYADTLGDLALGVLGALVAGVVVHRAWAAGHLSSTAPQLEHPPVAHTAAG</sequence>
<dbReference type="Pfam" id="PF09997">
    <property type="entry name" value="DUF2238"/>
    <property type="match status" value="1"/>
</dbReference>
<evidence type="ECO:0000313" key="2">
    <source>
        <dbReference type="EMBL" id="MBC2961086.1"/>
    </source>
</evidence>
<dbReference type="InterPro" id="IPR014509">
    <property type="entry name" value="YjdF-like"/>
</dbReference>
<dbReference type="EMBL" id="JACMYC010000006">
    <property type="protein sequence ID" value="MBC2961086.1"/>
    <property type="molecule type" value="Genomic_DNA"/>
</dbReference>
<feature type="transmembrane region" description="Helical" evidence="1">
    <location>
        <begin position="110"/>
        <end position="129"/>
    </location>
</feature>
<evidence type="ECO:0000256" key="1">
    <source>
        <dbReference type="SAM" id="Phobius"/>
    </source>
</evidence>
<feature type="transmembrane region" description="Helical" evidence="1">
    <location>
        <begin position="53"/>
        <end position="71"/>
    </location>
</feature>
<evidence type="ECO:0008006" key="4">
    <source>
        <dbReference type="Google" id="ProtNLM"/>
    </source>
</evidence>
<dbReference type="RefSeq" id="WP_186346332.1">
    <property type="nucleotide sequence ID" value="NZ_BMMR01000004.1"/>
</dbReference>
<proteinExistence type="predicted"/>
<organism evidence="2 3">
    <name type="scientific">Nocardioides deserti</name>
    <dbReference type="NCBI Taxonomy" id="1588644"/>
    <lineage>
        <taxon>Bacteria</taxon>
        <taxon>Bacillati</taxon>
        <taxon>Actinomycetota</taxon>
        <taxon>Actinomycetes</taxon>
        <taxon>Propionibacteriales</taxon>
        <taxon>Nocardioidaceae</taxon>
        <taxon>Nocardioides</taxon>
    </lineage>
</organism>
<reference evidence="2 3" key="1">
    <citation type="submission" date="2020-08" db="EMBL/GenBank/DDBJ databases">
        <title>novel species in genus Nocardioides.</title>
        <authorList>
            <person name="Zhang G."/>
        </authorList>
    </citation>
    <scope>NUCLEOTIDE SEQUENCE [LARGE SCALE GENOMIC DNA]</scope>
    <source>
        <strain evidence="2 3">SC8A-24</strain>
    </source>
</reference>
<feature type="transmembrane region" description="Helical" evidence="1">
    <location>
        <begin position="141"/>
        <end position="162"/>
    </location>
</feature>
<keyword evidence="1" id="KW-0812">Transmembrane</keyword>
<name>A0ABR6U9F9_9ACTN</name>
<accession>A0ABR6U9F9</accession>
<evidence type="ECO:0000313" key="3">
    <source>
        <dbReference type="Proteomes" id="UP000604001"/>
    </source>
</evidence>
<keyword evidence="1" id="KW-0472">Membrane</keyword>
<protein>
    <recommendedName>
        <fullName evidence="4">VanZ-like domain-containing protein</fullName>
    </recommendedName>
</protein>